<evidence type="ECO:0000256" key="6">
    <source>
        <dbReference type="ARBA" id="ARBA00022490"/>
    </source>
</evidence>
<dbReference type="GO" id="GO:0008023">
    <property type="term" value="C:transcription elongation factor complex"/>
    <property type="evidence" value="ECO:0007669"/>
    <property type="project" value="TreeGrafter"/>
</dbReference>
<comment type="similarity">
    <text evidence="4">Belongs to the ELP4 family.</text>
</comment>
<dbReference type="Proteomes" id="UP000585614">
    <property type="component" value="Unassembled WGS sequence"/>
</dbReference>
<dbReference type="PANTHER" id="PTHR12896">
    <property type="entry name" value="PAX6 NEIGHBOR PROTEIN PAXNEB"/>
    <property type="match status" value="1"/>
</dbReference>
<keyword evidence="8" id="KW-0539">Nucleus</keyword>
<comment type="caution">
    <text evidence="11">The sequence shown here is derived from an EMBL/GenBank/DDBJ whole genome shotgun (WGS) entry which is preliminary data.</text>
</comment>
<evidence type="ECO:0000313" key="11">
    <source>
        <dbReference type="EMBL" id="KAF6332990.1"/>
    </source>
</evidence>
<feature type="compositionally biased region" description="Low complexity" evidence="10">
    <location>
        <begin position="35"/>
        <end position="47"/>
    </location>
</feature>
<feature type="region of interest" description="Disordered" evidence="10">
    <location>
        <begin position="23"/>
        <end position="47"/>
    </location>
</feature>
<dbReference type="Gene3D" id="3.40.50.300">
    <property type="entry name" value="P-loop containing nucleotide triphosphate hydrolases"/>
    <property type="match status" value="1"/>
</dbReference>
<evidence type="ECO:0000256" key="5">
    <source>
        <dbReference type="ARBA" id="ARBA00020265"/>
    </source>
</evidence>
<gene>
    <name evidence="11" type="ORF">mRhiFer1_004480</name>
</gene>
<evidence type="ECO:0000256" key="7">
    <source>
        <dbReference type="ARBA" id="ARBA00022694"/>
    </source>
</evidence>
<accession>A0A7J7W6X6</accession>
<dbReference type="InterPro" id="IPR036397">
    <property type="entry name" value="RNaseH_sf"/>
</dbReference>
<keyword evidence="6" id="KW-0963">Cytoplasm</keyword>
<dbReference type="Gene3D" id="3.30.420.10">
    <property type="entry name" value="Ribonuclease H-like superfamily/Ribonuclease H"/>
    <property type="match status" value="1"/>
</dbReference>
<evidence type="ECO:0000256" key="4">
    <source>
        <dbReference type="ARBA" id="ARBA00007573"/>
    </source>
</evidence>
<keyword evidence="11" id="KW-0808">Transferase</keyword>
<dbReference type="AlphaFoldDB" id="A0A7J7W6X6"/>
<dbReference type="UniPathway" id="UPA00988"/>
<sequence length="146" mass="15378">MAAVGPCGTGTGSTGSVAAAASKNNVTSFQRRGPRASSSDSGGSRLVSIAGTRPSVRNGQLLVSTGLPALDQLLGGGLAVGTVLLIDLAPSEFWLFPKVKMIQDIEAATTAQLRTLTKEDFQNCFRKWQEPRDKCVQSEGEYFEGD</sequence>
<evidence type="ECO:0000256" key="10">
    <source>
        <dbReference type="SAM" id="MobiDB-lite"/>
    </source>
</evidence>
<evidence type="ECO:0000313" key="12">
    <source>
        <dbReference type="Proteomes" id="UP000585614"/>
    </source>
</evidence>
<evidence type="ECO:0000256" key="3">
    <source>
        <dbReference type="ARBA" id="ARBA00005043"/>
    </source>
</evidence>
<dbReference type="Pfam" id="PF05625">
    <property type="entry name" value="PAXNEB"/>
    <property type="match status" value="1"/>
</dbReference>
<evidence type="ECO:0000256" key="9">
    <source>
        <dbReference type="ARBA" id="ARBA00045238"/>
    </source>
</evidence>
<evidence type="ECO:0000256" key="2">
    <source>
        <dbReference type="ARBA" id="ARBA00004496"/>
    </source>
</evidence>
<dbReference type="EMBL" id="JACAGC010000011">
    <property type="protein sequence ID" value="KAF6332990.1"/>
    <property type="molecule type" value="Genomic_DNA"/>
</dbReference>
<keyword evidence="7" id="KW-0819">tRNA processing</keyword>
<name>A0A7J7W6X6_RHIFE</name>
<organism evidence="11 12">
    <name type="scientific">Rhinolophus ferrumequinum</name>
    <name type="common">Greater horseshoe bat</name>
    <dbReference type="NCBI Taxonomy" id="59479"/>
    <lineage>
        <taxon>Eukaryota</taxon>
        <taxon>Metazoa</taxon>
        <taxon>Chordata</taxon>
        <taxon>Craniata</taxon>
        <taxon>Vertebrata</taxon>
        <taxon>Euteleostomi</taxon>
        <taxon>Mammalia</taxon>
        <taxon>Eutheria</taxon>
        <taxon>Laurasiatheria</taxon>
        <taxon>Chiroptera</taxon>
        <taxon>Yinpterochiroptera</taxon>
        <taxon>Rhinolophoidea</taxon>
        <taxon>Rhinolophidae</taxon>
        <taxon>Rhinolophinae</taxon>
        <taxon>Rhinolophus</taxon>
    </lineage>
</organism>
<comment type="function">
    <text evidence="9">Component of the elongator complex which is required for multiple tRNA modifications, including mcm5U (5-methoxycarbonylmethyl uridine), mcm5s2U (5-methoxycarbonylmethyl-2-thiouridine), and ncm5U (5-carbamoylmethyl uridine). The elongator complex catalyzes the formation of carboxymethyluridine in the wobble base at position 34 in tRNAs.</text>
</comment>
<evidence type="ECO:0000256" key="1">
    <source>
        <dbReference type="ARBA" id="ARBA00004123"/>
    </source>
</evidence>
<dbReference type="GO" id="GO:0003676">
    <property type="term" value="F:nucleic acid binding"/>
    <property type="evidence" value="ECO:0007669"/>
    <property type="project" value="InterPro"/>
</dbReference>
<dbReference type="InterPro" id="IPR008728">
    <property type="entry name" value="Elongator_complex_protein_4"/>
</dbReference>
<comment type="subcellular location">
    <subcellularLocation>
        <location evidence="2">Cytoplasm</location>
    </subcellularLocation>
    <subcellularLocation>
        <location evidence="1">Nucleus</location>
    </subcellularLocation>
</comment>
<dbReference type="InterPro" id="IPR027417">
    <property type="entry name" value="P-loop_NTPase"/>
</dbReference>
<dbReference type="GO" id="GO:0033588">
    <property type="term" value="C:elongator holoenzyme complex"/>
    <property type="evidence" value="ECO:0007669"/>
    <property type="project" value="InterPro"/>
</dbReference>
<evidence type="ECO:0000256" key="8">
    <source>
        <dbReference type="ARBA" id="ARBA00023242"/>
    </source>
</evidence>
<dbReference type="GO" id="GO:0002098">
    <property type="term" value="P:tRNA wobble uridine modification"/>
    <property type="evidence" value="ECO:0007669"/>
    <property type="project" value="InterPro"/>
</dbReference>
<dbReference type="GO" id="GO:0005737">
    <property type="term" value="C:cytoplasm"/>
    <property type="evidence" value="ECO:0007669"/>
    <property type="project" value="UniProtKB-SubCell"/>
</dbReference>
<dbReference type="PANTHER" id="PTHR12896:SF1">
    <property type="entry name" value="ELONGATOR COMPLEX PROTEIN 4"/>
    <property type="match status" value="1"/>
</dbReference>
<dbReference type="GO" id="GO:0016740">
    <property type="term" value="F:transferase activity"/>
    <property type="evidence" value="ECO:0007669"/>
    <property type="project" value="UniProtKB-KW"/>
</dbReference>
<proteinExistence type="inferred from homology"/>
<comment type="pathway">
    <text evidence="3">tRNA modification; 5-methoxycarbonylmethyl-2-thiouridine-tRNA biosynthesis.</text>
</comment>
<protein>
    <recommendedName>
        <fullName evidence="5">Elongator complex protein 4</fullName>
    </recommendedName>
</protein>
<reference evidence="11 12" key="1">
    <citation type="journal article" date="2020" name="Nature">
        <title>Six reference-quality genomes reveal evolution of bat adaptations.</title>
        <authorList>
            <person name="Jebb D."/>
            <person name="Huang Z."/>
            <person name="Pippel M."/>
            <person name="Hughes G.M."/>
            <person name="Lavrichenko K."/>
            <person name="Devanna P."/>
            <person name="Winkler S."/>
            <person name="Jermiin L.S."/>
            <person name="Skirmuntt E.C."/>
            <person name="Katzourakis A."/>
            <person name="Burkitt-Gray L."/>
            <person name="Ray D.A."/>
            <person name="Sullivan K.A.M."/>
            <person name="Roscito J.G."/>
            <person name="Kirilenko B.M."/>
            <person name="Davalos L.M."/>
            <person name="Corthals A.P."/>
            <person name="Power M.L."/>
            <person name="Jones G."/>
            <person name="Ransome R.D."/>
            <person name="Dechmann D.K.N."/>
            <person name="Locatelli A.G."/>
            <person name="Puechmaille S.J."/>
            <person name="Fedrigo O."/>
            <person name="Jarvis E.D."/>
            <person name="Hiller M."/>
            <person name="Vernes S.C."/>
            <person name="Myers E.W."/>
            <person name="Teeling E.C."/>
        </authorList>
    </citation>
    <scope>NUCLEOTIDE SEQUENCE [LARGE SCALE GENOMIC DNA]</scope>
    <source>
        <strain evidence="11">MRhiFer1</strain>
        <tissue evidence="11">Lung</tissue>
    </source>
</reference>